<reference evidence="2 3" key="1">
    <citation type="submission" date="2014-04" db="EMBL/GenBank/DDBJ databases">
        <authorList>
            <consortium name="DOE Joint Genome Institute"/>
            <person name="Kuo A."/>
            <person name="Zuccaro A."/>
            <person name="Kohler A."/>
            <person name="Nagy L.G."/>
            <person name="Floudas D."/>
            <person name="Copeland A."/>
            <person name="Barry K.W."/>
            <person name="Cichocki N."/>
            <person name="Veneault-Fourrey C."/>
            <person name="LaButti K."/>
            <person name="Lindquist E.A."/>
            <person name="Lipzen A."/>
            <person name="Lundell T."/>
            <person name="Morin E."/>
            <person name="Murat C."/>
            <person name="Sun H."/>
            <person name="Tunlid A."/>
            <person name="Henrissat B."/>
            <person name="Grigoriev I.V."/>
            <person name="Hibbett D.S."/>
            <person name="Martin F."/>
            <person name="Nordberg H.P."/>
            <person name="Cantor M.N."/>
            <person name="Hua S.X."/>
        </authorList>
    </citation>
    <scope>NUCLEOTIDE SEQUENCE [LARGE SCALE GENOMIC DNA]</scope>
    <source>
        <strain evidence="2 3">MAFF 305830</strain>
    </source>
</reference>
<name>A0A0C2X192_SERVB</name>
<feature type="compositionally biased region" description="Basic residues" evidence="1">
    <location>
        <begin position="80"/>
        <end position="96"/>
    </location>
</feature>
<dbReference type="STRING" id="933852.A0A0C2X192"/>
<proteinExistence type="predicted"/>
<feature type="region of interest" description="Disordered" evidence="1">
    <location>
        <begin position="646"/>
        <end position="679"/>
    </location>
</feature>
<evidence type="ECO:0000256" key="1">
    <source>
        <dbReference type="SAM" id="MobiDB-lite"/>
    </source>
</evidence>
<feature type="region of interest" description="Disordered" evidence="1">
    <location>
        <begin position="1"/>
        <end position="24"/>
    </location>
</feature>
<gene>
    <name evidence="2" type="ORF">M408DRAFT_242487</name>
</gene>
<accession>A0A0C2X192</accession>
<dbReference type="OrthoDB" id="2803005at2759"/>
<organism evidence="2 3">
    <name type="scientific">Serendipita vermifera MAFF 305830</name>
    <dbReference type="NCBI Taxonomy" id="933852"/>
    <lineage>
        <taxon>Eukaryota</taxon>
        <taxon>Fungi</taxon>
        <taxon>Dikarya</taxon>
        <taxon>Basidiomycota</taxon>
        <taxon>Agaricomycotina</taxon>
        <taxon>Agaricomycetes</taxon>
        <taxon>Sebacinales</taxon>
        <taxon>Serendipitaceae</taxon>
        <taxon>Serendipita</taxon>
    </lineage>
</organism>
<dbReference type="AlphaFoldDB" id="A0A0C2X192"/>
<dbReference type="Proteomes" id="UP000054097">
    <property type="component" value="Unassembled WGS sequence"/>
</dbReference>
<feature type="compositionally biased region" description="Acidic residues" evidence="1">
    <location>
        <begin position="646"/>
        <end position="659"/>
    </location>
</feature>
<evidence type="ECO:0000313" key="2">
    <source>
        <dbReference type="EMBL" id="KIM32033.1"/>
    </source>
</evidence>
<keyword evidence="3" id="KW-1185">Reference proteome</keyword>
<protein>
    <submittedName>
        <fullName evidence="2">Uncharacterized protein</fullName>
    </submittedName>
</protein>
<feature type="region of interest" description="Disordered" evidence="1">
    <location>
        <begin position="64"/>
        <end position="110"/>
    </location>
</feature>
<reference evidence="3" key="2">
    <citation type="submission" date="2015-01" db="EMBL/GenBank/DDBJ databases">
        <title>Evolutionary Origins and Diversification of the Mycorrhizal Mutualists.</title>
        <authorList>
            <consortium name="DOE Joint Genome Institute"/>
            <consortium name="Mycorrhizal Genomics Consortium"/>
            <person name="Kohler A."/>
            <person name="Kuo A."/>
            <person name="Nagy L.G."/>
            <person name="Floudas D."/>
            <person name="Copeland A."/>
            <person name="Barry K.W."/>
            <person name="Cichocki N."/>
            <person name="Veneault-Fourrey C."/>
            <person name="LaButti K."/>
            <person name="Lindquist E.A."/>
            <person name="Lipzen A."/>
            <person name="Lundell T."/>
            <person name="Morin E."/>
            <person name="Murat C."/>
            <person name="Riley R."/>
            <person name="Ohm R."/>
            <person name="Sun H."/>
            <person name="Tunlid A."/>
            <person name="Henrissat B."/>
            <person name="Grigoriev I.V."/>
            <person name="Hibbett D.S."/>
            <person name="Martin F."/>
        </authorList>
    </citation>
    <scope>NUCLEOTIDE SEQUENCE [LARGE SCALE GENOMIC DNA]</scope>
    <source>
        <strain evidence="3">MAFF 305830</strain>
    </source>
</reference>
<evidence type="ECO:0000313" key="3">
    <source>
        <dbReference type="Proteomes" id="UP000054097"/>
    </source>
</evidence>
<dbReference type="HOGENOM" id="CLU_019788_0_0_1"/>
<dbReference type="EMBL" id="KN824281">
    <property type="protein sequence ID" value="KIM32033.1"/>
    <property type="molecule type" value="Genomic_DNA"/>
</dbReference>
<sequence>MAKRKAPPSRTPSPNPKRFREEGIEVVYLPPDAVSVQSYTEENLDELRQIASAQLQSLMDQAAILRDSPISQQPQPNAKAKSKGAAKGKGKGKGKSTKQQASEEPDWLPGWEFFHKRPPGRASRVPIQRQLDYIEQMKKGWRPEGSKKMGMPEDWFQEETVIVLANNRPWDMEKYDREKINKTRMSFYVEPIGEHLDRIPTKDLIRRHLSTRLSQAILPDFCLAFRITRPEEQFEESNIEISPCLEKWLEIVNFPMGEHNVEMCVLSAFTNIPLCWMLMTPKQRFLEPLAFEEPSQKIEFALILNQVRPLTTAEVDATRELPISYNNPALLIGMKGPDQWPDFLQKWDQPPHFDTDEWRKMTQTQRLSWCVENLACAVQPSLDVLVMTWSLRVAQQITTHKSTNADLPIYPPGSAEELSEFAPLSDDEEEHPERLEWKELPEWAWIPGILYDYNMCYLVAHIPVLPADRSSTEPVEYISYIFDEIPILRPPSGDDDDRYCLVERVRLGLAWMALSKHAHRLASMWDSVIQPTEVQLYEEFATMATVSPNLVKEPEDGTRTPTRYNRANRDLCEKQPGYASDVESLHYYDDMGIDDALTIEEAYVDAWHKRMRPEALLAKEKVVPKVEEWMSRIEDGFWEVCGSVEFDEESDEGSGEELPPESQAVVDAADSPLASSESS</sequence>